<keyword evidence="2" id="KW-0560">Oxidoreductase</keyword>
<name>A0A917FUT2_9BACL</name>
<dbReference type="InterPro" id="IPR046867">
    <property type="entry name" value="AldOxase/xan_DH_MoCoBD2"/>
</dbReference>
<feature type="region of interest" description="Disordered" evidence="3">
    <location>
        <begin position="1"/>
        <end position="22"/>
    </location>
</feature>
<evidence type="ECO:0000313" key="6">
    <source>
        <dbReference type="Proteomes" id="UP000644756"/>
    </source>
</evidence>
<dbReference type="AlphaFoldDB" id="A0A917FUT2"/>
<dbReference type="GO" id="GO:0005506">
    <property type="term" value="F:iron ion binding"/>
    <property type="evidence" value="ECO:0007669"/>
    <property type="project" value="InterPro"/>
</dbReference>
<dbReference type="PANTHER" id="PTHR11908:SF132">
    <property type="entry name" value="ALDEHYDE OXIDASE 1-RELATED"/>
    <property type="match status" value="1"/>
</dbReference>
<dbReference type="InterPro" id="IPR008274">
    <property type="entry name" value="AldOxase/xan_DH_MoCoBD1"/>
</dbReference>
<feature type="compositionally biased region" description="Basic and acidic residues" evidence="3">
    <location>
        <begin position="9"/>
        <end position="18"/>
    </location>
</feature>
<dbReference type="RefSeq" id="WP_188530975.1">
    <property type="nucleotide sequence ID" value="NZ_BMGR01000006.1"/>
</dbReference>
<dbReference type="InterPro" id="IPR036856">
    <property type="entry name" value="Ald_Oxase/Xan_DH_a/b_sf"/>
</dbReference>
<evidence type="ECO:0000256" key="2">
    <source>
        <dbReference type="ARBA" id="ARBA00023002"/>
    </source>
</evidence>
<protein>
    <submittedName>
        <fullName evidence="5">Xanthine dehydrogenase, molybdenum binding subunit</fullName>
    </submittedName>
</protein>
<feature type="domain" description="Aldehyde oxidase/xanthine dehydrogenase a/b hammerhead" evidence="4">
    <location>
        <begin position="18"/>
        <end position="122"/>
    </location>
</feature>
<proteinExistence type="predicted"/>
<dbReference type="Gene3D" id="3.30.365.10">
    <property type="entry name" value="Aldehyde oxidase/xanthine dehydrogenase, molybdopterin binding domain"/>
    <property type="match status" value="4"/>
</dbReference>
<evidence type="ECO:0000313" key="5">
    <source>
        <dbReference type="EMBL" id="GGG03272.1"/>
    </source>
</evidence>
<dbReference type="SUPFAM" id="SSF54665">
    <property type="entry name" value="CO dehydrogenase molybdoprotein N-domain-like"/>
    <property type="match status" value="1"/>
</dbReference>
<dbReference type="SUPFAM" id="SSF56003">
    <property type="entry name" value="Molybdenum cofactor-binding domain"/>
    <property type="match status" value="1"/>
</dbReference>
<organism evidence="5 6">
    <name type="scientific">Paenibacillus abyssi</name>
    <dbReference type="NCBI Taxonomy" id="1340531"/>
    <lineage>
        <taxon>Bacteria</taxon>
        <taxon>Bacillati</taxon>
        <taxon>Bacillota</taxon>
        <taxon>Bacilli</taxon>
        <taxon>Bacillales</taxon>
        <taxon>Paenibacillaceae</taxon>
        <taxon>Paenibacillus</taxon>
    </lineage>
</organism>
<dbReference type="InterPro" id="IPR037165">
    <property type="entry name" value="AldOxase/xan_DH_Mopterin-bd_sf"/>
</dbReference>
<accession>A0A917FUT2</accession>
<dbReference type="Pfam" id="PF20256">
    <property type="entry name" value="MoCoBD_2"/>
    <property type="match status" value="1"/>
</dbReference>
<dbReference type="Proteomes" id="UP000644756">
    <property type="component" value="Unassembled WGS sequence"/>
</dbReference>
<dbReference type="Pfam" id="PF01315">
    <property type="entry name" value="Ald_Xan_dh_C"/>
    <property type="match status" value="1"/>
</dbReference>
<evidence type="ECO:0000256" key="3">
    <source>
        <dbReference type="SAM" id="MobiDB-lite"/>
    </source>
</evidence>
<evidence type="ECO:0000256" key="1">
    <source>
        <dbReference type="ARBA" id="ARBA00022505"/>
    </source>
</evidence>
<keyword evidence="1" id="KW-0500">Molybdenum</keyword>
<keyword evidence="6" id="KW-1185">Reference proteome</keyword>
<dbReference type="InterPro" id="IPR000674">
    <property type="entry name" value="Ald_Oxase/Xan_DH_a/b"/>
</dbReference>
<dbReference type="Pfam" id="PF02738">
    <property type="entry name" value="MoCoBD_1"/>
    <property type="match status" value="1"/>
</dbReference>
<sequence length="777" mass="84113">MDVIGKSVPRKESPDKVTGRAKYTGDSMETGLLHARMAASPYAHARIVKVDTSHAWGIQGVRAIITGDFCDVLTGEEIRDRPILAKDKVRYFGETVAVVVADSEVSAKRAADAIHIQYDPLPVVNSPAAAIEKNAPLVHENMMSYEKAIGVASIPGTNIPSLIKIRKGDMEQGWRECGTIIENTVSFAPSDHSAMETRSALAEISPDGRIHIETSSQAPFAVKKYMGLYFNIEQGRIRVKTPLVGGGYGGKAAIQLELIAYLASKAVGGRKVKIVNTREEDMVTSPAHIGLEARVKLGCTDEGKIRAAEIVYLFDGGAYCDKSSDVARAAAADCTGPYAIEHLHCDCYTVYTNHPYATAYRGYGHAELTFAMERALDVLAEKAGLDPLELRLRNAVVPGNTSPTRNVLTASNLGNLQACIGRLRILAEWDDWKIKTIDSHKIRAKGISCCWKNSSMDPNASSGAVISFNADASVNVESGVVEIGTGTKTVLAQMVAERMKMAPEHVHVRIRVNTMITPEHWKTVASRGTFMAGRAVLEAADDAIAQLLRIAACVLRTDPEELELGYGKIYVKADPSIHIKVKDICYGYTYPSGNSIGGQIIGRGSYMQSRMTYLDPHTGEGRPGPEWNVAAQAVEVELDTREYRYKILKAISVIDAGKVLNPKGAEGQVMGAMSMGLGFAGRESFLFDGQGVVLNASLRDYTLIRYGEHPDYVVEFVETPCVEAPFGARALGEHGLIGMPAALASALSRAAGVRLNELPLIPELIWRLKAGMPHDSD</sequence>
<comment type="caution">
    <text evidence="5">The sequence shown here is derived from an EMBL/GenBank/DDBJ whole genome shotgun (WGS) entry which is preliminary data.</text>
</comment>
<dbReference type="Gene3D" id="3.90.1170.50">
    <property type="entry name" value="Aldehyde oxidase/xanthine dehydrogenase, a/b hammerhead"/>
    <property type="match status" value="1"/>
</dbReference>
<dbReference type="SMART" id="SM01008">
    <property type="entry name" value="Ald_Xan_dh_C"/>
    <property type="match status" value="1"/>
</dbReference>
<reference evidence="5" key="1">
    <citation type="journal article" date="2014" name="Int. J. Syst. Evol. Microbiol.">
        <title>Complete genome sequence of Corynebacterium casei LMG S-19264T (=DSM 44701T), isolated from a smear-ripened cheese.</title>
        <authorList>
            <consortium name="US DOE Joint Genome Institute (JGI-PGF)"/>
            <person name="Walter F."/>
            <person name="Albersmeier A."/>
            <person name="Kalinowski J."/>
            <person name="Ruckert C."/>
        </authorList>
    </citation>
    <scope>NUCLEOTIDE SEQUENCE</scope>
    <source>
        <strain evidence="5">CGMCC 1.12987</strain>
    </source>
</reference>
<dbReference type="GO" id="GO:0016491">
    <property type="term" value="F:oxidoreductase activity"/>
    <property type="evidence" value="ECO:0007669"/>
    <property type="project" value="UniProtKB-KW"/>
</dbReference>
<dbReference type="PANTHER" id="PTHR11908">
    <property type="entry name" value="XANTHINE DEHYDROGENASE"/>
    <property type="match status" value="1"/>
</dbReference>
<reference evidence="5" key="2">
    <citation type="submission" date="2020-09" db="EMBL/GenBank/DDBJ databases">
        <authorList>
            <person name="Sun Q."/>
            <person name="Zhou Y."/>
        </authorList>
    </citation>
    <scope>NUCLEOTIDE SEQUENCE</scope>
    <source>
        <strain evidence="5">CGMCC 1.12987</strain>
    </source>
</reference>
<dbReference type="EMBL" id="BMGR01000006">
    <property type="protein sequence ID" value="GGG03272.1"/>
    <property type="molecule type" value="Genomic_DNA"/>
</dbReference>
<evidence type="ECO:0000259" key="4">
    <source>
        <dbReference type="SMART" id="SM01008"/>
    </source>
</evidence>
<dbReference type="InterPro" id="IPR016208">
    <property type="entry name" value="Ald_Oxase/xanthine_DH-like"/>
</dbReference>
<gene>
    <name evidence="5" type="primary">xdhA1</name>
    <name evidence="5" type="ORF">GCM10010916_20450</name>
</gene>